<sequence length="744" mass="86993">MERYEENLEREKEYLKKTLAFIRGELDREAEKLTDKKNELLALRKEMYENTVHFSTDFTRMTEINQYLSLHQGQTTSYDSTFKQIIKYKKMLSAPYFGRFDFTEEELEEEEKIYIGLHNVVDAETYDILVYDWRAPISSIFYQSELGPASYRSPQGIIKGKVSLKRQYKIHQGELQYYFDSSLKIDDEMLQQVLSQNASPRMRNIVETIQKEQNQVIRDLDNELLLVQGVAGSGKTSIALHRIAYLLYHGMIENLYSNNILILSPNEIFSQYISGVLPELGEENVQQITFDALVKKLLGDQLKVEKRQLWLETLMACNPSKKLERRKTASVFKGSRFFAQILERLILTYERKYIPFEDVYYDGQVIATKQLLKNQFLQNKIGRPMAKRLKRIENILLDRIHEQRKLRIGKIEKLVQQMDGHELEIKAFSRLLSMKESSVRLKKIRKMTEVSAFEVYRLLFTENGLFEKLAKEIDLPGEIKEIIEETKENLDRGYLAYEDCAPLLFLKLKLEGSDEFREIKQVVIDEAQDYTPMQYEVFHLLFRDSRWTVLGDIYQSIDREGDLSLYQTIVEIMAKQKAVQLFLNKSYRSSHEISSFAQKLLRCPQEHIHFERKGTRPAIIYEERRLELIAAMISRIKELQEEKWGTIALLCKTAAESENLYHQLKDVLDLKLILGNEEAVETGTMILPVYLAKGLEFDAVVVYNVSADNYNNAADRRLLYVACTRALHRLILCYTGSRSPILPD</sequence>
<dbReference type="GO" id="GO:0005829">
    <property type="term" value="C:cytosol"/>
    <property type="evidence" value="ECO:0007669"/>
    <property type="project" value="TreeGrafter"/>
</dbReference>
<keyword evidence="4 5" id="KW-0067">ATP-binding</keyword>
<feature type="binding site" evidence="5">
    <location>
        <begin position="229"/>
        <end position="236"/>
    </location>
    <ligand>
        <name>ATP</name>
        <dbReference type="ChEBI" id="CHEBI:30616"/>
    </ligand>
</feature>
<gene>
    <name evidence="8" type="ORF">Gferi_14870</name>
</gene>
<dbReference type="Pfam" id="PF13538">
    <property type="entry name" value="UvrD_C_2"/>
    <property type="match status" value="1"/>
</dbReference>
<dbReference type="InterPro" id="IPR014016">
    <property type="entry name" value="UvrD-like_ATP-bd"/>
</dbReference>
<dbReference type="GO" id="GO:0043138">
    <property type="term" value="F:3'-5' DNA helicase activity"/>
    <property type="evidence" value="ECO:0007669"/>
    <property type="project" value="TreeGrafter"/>
</dbReference>
<organism evidence="8 9">
    <name type="scientific">Geosporobacter ferrireducens</name>
    <dbReference type="NCBI Taxonomy" id="1424294"/>
    <lineage>
        <taxon>Bacteria</taxon>
        <taxon>Bacillati</taxon>
        <taxon>Bacillota</taxon>
        <taxon>Clostridia</taxon>
        <taxon>Peptostreptococcales</taxon>
        <taxon>Thermotaleaceae</taxon>
        <taxon>Geosporobacter</taxon>
    </lineage>
</organism>
<reference evidence="8 9" key="1">
    <citation type="submission" date="2016-09" db="EMBL/GenBank/DDBJ databases">
        <title>Genomic analysis reveals versatility of anaerobic energy metabolism of Geosporobacter ferrireducens IRF9 of phylum Firmicutes.</title>
        <authorList>
            <person name="Kim S.-J."/>
        </authorList>
    </citation>
    <scope>NUCLEOTIDE SEQUENCE [LARGE SCALE GENOMIC DNA]</scope>
    <source>
        <strain evidence="8 9">IRF9</strain>
    </source>
</reference>
<dbReference type="PANTHER" id="PTHR11070:SF17">
    <property type="entry name" value="DNA HELICASE IV"/>
    <property type="match status" value="1"/>
</dbReference>
<proteinExistence type="predicted"/>
<dbReference type="GO" id="GO:0003677">
    <property type="term" value="F:DNA binding"/>
    <property type="evidence" value="ECO:0007669"/>
    <property type="project" value="InterPro"/>
</dbReference>
<dbReference type="GO" id="GO:0000725">
    <property type="term" value="P:recombinational repair"/>
    <property type="evidence" value="ECO:0007669"/>
    <property type="project" value="TreeGrafter"/>
</dbReference>
<dbReference type="Proteomes" id="UP000095743">
    <property type="component" value="Chromosome"/>
</dbReference>
<dbReference type="Gene3D" id="3.40.50.300">
    <property type="entry name" value="P-loop containing nucleotide triphosphate hydrolases"/>
    <property type="match status" value="3"/>
</dbReference>
<dbReference type="SUPFAM" id="SSF52540">
    <property type="entry name" value="P-loop containing nucleoside triphosphate hydrolases"/>
    <property type="match status" value="1"/>
</dbReference>
<keyword evidence="2 5" id="KW-0378">Hydrolase</keyword>
<evidence type="ECO:0000313" key="9">
    <source>
        <dbReference type="Proteomes" id="UP000095743"/>
    </source>
</evidence>
<keyword evidence="6" id="KW-0175">Coiled coil</keyword>
<dbReference type="OrthoDB" id="9787585at2"/>
<evidence type="ECO:0000256" key="6">
    <source>
        <dbReference type="SAM" id="Coils"/>
    </source>
</evidence>
<dbReference type="InterPro" id="IPR027785">
    <property type="entry name" value="UvrD-like_helicase_C"/>
</dbReference>
<name>A0A1D8GQB3_9FIRM</name>
<evidence type="ECO:0000313" key="8">
    <source>
        <dbReference type="EMBL" id="AOT73141.1"/>
    </source>
</evidence>
<dbReference type="GO" id="GO:0016787">
    <property type="term" value="F:hydrolase activity"/>
    <property type="evidence" value="ECO:0007669"/>
    <property type="project" value="UniProtKB-UniRule"/>
</dbReference>
<dbReference type="STRING" id="1424294.Gferi_14870"/>
<evidence type="ECO:0000256" key="3">
    <source>
        <dbReference type="ARBA" id="ARBA00022806"/>
    </source>
</evidence>
<dbReference type="PROSITE" id="PS51198">
    <property type="entry name" value="UVRD_HELICASE_ATP_BIND"/>
    <property type="match status" value="1"/>
</dbReference>
<keyword evidence="3 5" id="KW-0347">Helicase</keyword>
<accession>A0A1D8GQB3</accession>
<dbReference type="GO" id="GO:0005524">
    <property type="term" value="F:ATP binding"/>
    <property type="evidence" value="ECO:0007669"/>
    <property type="project" value="UniProtKB-UniRule"/>
</dbReference>
<evidence type="ECO:0000256" key="1">
    <source>
        <dbReference type="ARBA" id="ARBA00022741"/>
    </source>
</evidence>
<evidence type="ECO:0000256" key="4">
    <source>
        <dbReference type="ARBA" id="ARBA00022840"/>
    </source>
</evidence>
<dbReference type="PANTHER" id="PTHR11070">
    <property type="entry name" value="UVRD / RECB / PCRA DNA HELICASE FAMILY MEMBER"/>
    <property type="match status" value="1"/>
</dbReference>
<dbReference type="AlphaFoldDB" id="A0A1D8GQB3"/>
<keyword evidence="1 5" id="KW-0547">Nucleotide-binding</keyword>
<protein>
    <submittedName>
        <fullName evidence="8">ATP-dependent DNA helicase</fullName>
    </submittedName>
</protein>
<dbReference type="InterPro" id="IPR027417">
    <property type="entry name" value="P-loop_NTPase"/>
</dbReference>
<evidence type="ECO:0000256" key="5">
    <source>
        <dbReference type="PROSITE-ProRule" id="PRU00560"/>
    </source>
</evidence>
<feature type="coiled-coil region" evidence="6">
    <location>
        <begin position="5"/>
        <end position="50"/>
    </location>
</feature>
<keyword evidence="9" id="KW-1185">Reference proteome</keyword>
<dbReference type="InterPro" id="IPR000212">
    <property type="entry name" value="DNA_helicase_UvrD/REP"/>
</dbReference>
<evidence type="ECO:0000259" key="7">
    <source>
        <dbReference type="PROSITE" id="PS51198"/>
    </source>
</evidence>
<dbReference type="KEGG" id="gfe:Gferi_14870"/>
<evidence type="ECO:0000256" key="2">
    <source>
        <dbReference type="ARBA" id="ARBA00022801"/>
    </source>
</evidence>
<feature type="domain" description="UvrD-like helicase ATP-binding" evidence="7">
    <location>
        <begin position="208"/>
        <end position="590"/>
    </location>
</feature>
<dbReference type="Pfam" id="PF00580">
    <property type="entry name" value="UvrD-helicase"/>
    <property type="match status" value="1"/>
</dbReference>
<dbReference type="EMBL" id="CP017269">
    <property type="protein sequence ID" value="AOT73141.1"/>
    <property type="molecule type" value="Genomic_DNA"/>
</dbReference>